<evidence type="ECO:0000256" key="2">
    <source>
        <dbReference type="ARBA" id="ARBA00022692"/>
    </source>
</evidence>
<dbReference type="Proteomes" id="UP001165283">
    <property type="component" value="Unassembled WGS sequence"/>
</dbReference>
<keyword evidence="4 5" id="KW-0472">Membrane</keyword>
<sequence>MIVASLITSSTLAALLVASAALKLSHREAVVQSYQRVGVPENRLDLLAGILLAGASGLLAGLIWPPVAVAAAAGLLCYFLIAVAAHVRAHDSRHAGPAAVLALLSAAALALRLGTS</sequence>
<evidence type="ECO:0000256" key="5">
    <source>
        <dbReference type="SAM" id="Phobius"/>
    </source>
</evidence>
<keyword evidence="7" id="KW-1185">Reference proteome</keyword>
<comment type="subcellular location">
    <subcellularLocation>
        <location evidence="1">Membrane</location>
        <topology evidence="1">Multi-pass membrane protein</topology>
    </subcellularLocation>
</comment>
<dbReference type="Pfam" id="PF13564">
    <property type="entry name" value="DoxX_2"/>
    <property type="match status" value="1"/>
</dbReference>
<proteinExistence type="predicted"/>
<feature type="transmembrane region" description="Helical" evidence="5">
    <location>
        <begin position="95"/>
        <end position="114"/>
    </location>
</feature>
<dbReference type="EMBL" id="JAGSOV010000015">
    <property type="protein sequence ID" value="MCO1654850.1"/>
    <property type="molecule type" value="Genomic_DNA"/>
</dbReference>
<evidence type="ECO:0000256" key="4">
    <source>
        <dbReference type="ARBA" id="ARBA00023136"/>
    </source>
</evidence>
<name>A0ABT0ZVT5_9PSEU</name>
<evidence type="ECO:0000256" key="3">
    <source>
        <dbReference type="ARBA" id="ARBA00022989"/>
    </source>
</evidence>
<gene>
    <name evidence="6" type="ORF">KDL28_07240</name>
</gene>
<comment type="caution">
    <text evidence="6">The sequence shown here is derived from an EMBL/GenBank/DDBJ whole genome shotgun (WGS) entry which is preliminary data.</text>
</comment>
<feature type="transmembrane region" description="Helical" evidence="5">
    <location>
        <begin position="69"/>
        <end position="89"/>
    </location>
</feature>
<evidence type="ECO:0000256" key="1">
    <source>
        <dbReference type="ARBA" id="ARBA00004141"/>
    </source>
</evidence>
<evidence type="ECO:0000313" key="6">
    <source>
        <dbReference type="EMBL" id="MCO1654850.1"/>
    </source>
</evidence>
<evidence type="ECO:0000313" key="7">
    <source>
        <dbReference type="Proteomes" id="UP001165283"/>
    </source>
</evidence>
<keyword evidence="2 5" id="KW-0812">Transmembrane</keyword>
<accession>A0ABT0ZVT5</accession>
<protein>
    <submittedName>
        <fullName evidence="6">DoxX family protein</fullName>
    </submittedName>
</protein>
<dbReference type="InterPro" id="IPR032808">
    <property type="entry name" value="DoxX"/>
</dbReference>
<feature type="transmembrane region" description="Helical" evidence="5">
    <location>
        <begin position="44"/>
        <end position="64"/>
    </location>
</feature>
<dbReference type="RefSeq" id="WP_252436539.1">
    <property type="nucleotide sequence ID" value="NZ_JAGSOV010000015.1"/>
</dbReference>
<reference evidence="6" key="1">
    <citation type="submission" date="2021-04" db="EMBL/GenBank/DDBJ databases">
        <title>Pseudonocardia sp. nov., isolated from sandy soil of mangrove forest.</title>
        <authorList>
            <person name="Zan Z."/>
            <person name="Huang R."/>
            <person name="Liu W."/>
        </authorList>
    </citation>
    <scope>NUCLEOTIDE SEQUENCE</scope>
    <source>
        <strain evidence="6">S2-4</strain>
    </source>
</reference>
<organism evidence="6 7">
    <name type="scientific">Pseudonocardia humida</name>
    <dbReference type="NCBI Taxonomy" id="2800819"/>
    <lineage>
        <taxon>Bacteria</taxon>
        <taxon>Bacillati</taxon>
        <taxon>Actinomycetota</taxon>
        <taxon>Actinomycetes</taxon>
        <taxon>Pseudonocardiales</taxon>
        <taxon>Pseudonocardiaceae</taxon>
        <taxon>Pseudonocardia</taxon>
    </lineage>
</organism>
<keyword evidence="3 5" id="KW-1133">Transmembrane helix</keyword>